<accession>A0AAD1S2D4</accession>
<feature type="disulfide bond" evidence="5">
    <location>
        <begin position="123"/>
        <end position="133"/>
    </location>
</feature>
<feature type="disulfide bond" evidence="5">
    <location>
        <begin position="72"/>
        <end position="81"/>
    </location>
</feature>
<organism evidence="7 8">
    <name type="scientific">Pelobates cultripes</name>
    <name type="common">Western spadefoot toad</name>
    <dbReference type="NCBI Taxonomy" id="61616"/>
    <lineage>
        <taxon>Eukaryota</taxon>
        <taxon>Metazoa</taxon>
        <taxon>Chordata</taxon>
        <taxon>Craniata</taxon>
        <taxon>Vertebrata</taxon>
        <taxon>Euteleostomi</taxon>
        <taxon>Amphibia</taxon>
        <taxon>Batrachia</taxon>
        <taxon>Anura</taxon>
        <taxon>Pelobatoidea</taxon>
        <taxon>Pelobatidae</taxon>
        <taxon>Pelobates</taxon>
    </lineage>
</organism>
<dbReference type="InterPro" id="IPR013032">
    <property type="entry name" value="EGF-like_CS"/>
</dbReference>
<dbReference type="InterPro" id="IPR050969">
    <property type="entry name" value="Dev_Signal_Modulators"/>
</dbReference>
<feature type="domain" description="EGF-like" evidence="6">
    <location>
        <begin position="119"/>
        <end position="151"/>
    </location>
</feature>
<feature type="disulfide bond" evidence="5">
    <location>
        <begin position="54"/>
        <end position="64"/>
    </location>
</feature>
<dbReference type="Pfam" id="PF12661">
    <property type="entry name" value="hEGF"/>
    <property type="match status" value="2"/>
</dbReference>
<dbReference type="Pfam" id="PF07974">
    <property type="entry name" value="EGF_2"/>
    <property type="match status" value="1"/>
</dbReference>
<dbReference type="GO" id="GO:0005576">
    <property type="term" value="C:extracellular region"/>
    <property type="evidence" value="ECO:0007669"/>
    <property type="project" value="TreeGrafter"/>
</dbReference>
<keyword evidence="4 5" id="KW-1015">Disulfide bond</keyword>
<evidence type="ECO:0000256" key="5">
    <source>
        <dbReference type="PROSITE-ProRule" id="PRU00076"/>
    </source>
</evidence>
<keyword evidence="1 5" id="KW-0245">EGF-like domain</keyword>
<evidence type="ECO:0000256" key="2">
    <source>
        <dbReference type="ARBA" id="ARBA00022729"/>
    </source>
</evidence>
<dbReference type="PANTHER" id="PTHR14949:SF57">
    <property type="entry name" value="EGF-LIKE DOMAIN-CONTAINING PROTEIN"/>
    <property type="match status" value="1"/>
</dbReference>
<evidence type="ECO:0000256" key="4">
    <source>
        <dbReference type="ARBA" id="ARBA00023157"/>
    </source>
</evidence>
<dbReference type="PROSITE" id="PS01186">
    <property type="entry name" value="EGF_2"/>
    <property type="match status" value="2"/>
</dbReference>
<dbReference type="SMART" id="SM00181">
    <property type="entry name" value="EGF"/>
    <property type="match status" value="4"/>
</dbReference>
<evidence type="ECO:0000313" key="7">
    <source>
        <dbReference type="EMBL" id="CAH2286350.1"/>
    </source>
</evidence>
<evidence type="ECO:0000256" key="1">
    <source>
        <dbReference type="ARBA" id="ARBA00022536"/>
    </source>
</evidence>
<protein>
    <submittedName>
        <fullName evidence="7">Neurogenic locus notch homolog 1-like isoform X1</fullName>
    </submittedName>
</protein>
<keyword evidence="2" id="KW-0732">Signal</keyword>
<dbReference type="Proteomes" id="UP001295444">
    <property type="component" value="Chromosome 04"/>
</dbReference>
<gene>
    <name evidence="7" type="ORF">PECUL_23A004611</name>
</gene>
<dbReference type="GO" id="GO:0009986">
    <property type="term" value="C:cell surface"/>
    <property type="evidence" value="ECO:0007669"/>
    <property type="project" value="TreeGrafter"/>
</dbReference>
<reference evidence="7" key="1">
    <citation type="submission" date="2022-03" db="EMBL/GenBank/DDBJ databases">
        <authorList>
            <person name="Alioto T."/>
            <person name="Alioto T."/>
            <person name="Gomez Garrido J."/>
        </authorList>
    </citation>
    <scope>NUCLEOTIDE SEQUENCE</scope>
</reference>
<proteinExistence type="predicted"/>
<name>A0AAD1S2D4_PELCU</name>
<evidence type="ECO:0000259" key="6">
    <source>
        <dbReference type="PROSITE" id="PS50026"/>
    </source>
</evidence>
<dbReference type="PROSITE" id="PS50026">
    <property type="entry name" value="EGF_3"/>
    <property type="match status" value="4"/>
</dbReference>
<comment type="caution">
    <text evidence="5">Lacks conserved residue(s) required for the propagation of feature annotation.</text>
</comment>
<evidence type="ECO:0000313" key="8">
    <source>
        <dbReference type="Proteomes" id="UP001295444"/>
    </source>
</evidence>
<feature type="disulfide bond" evidence="5">
    <location>
        <begin position="141"/>
        <end position="150"/>
    </location>
</feature>
<dbReference type="SUPFAM" id="SSF57196">
    <property type="entry name" value="EGF/Laminin"/>
    <property type="match status" value="3"/>
</dbReference>
<feature type="disulfide bond" evidence="5">
    <location>
        <begin position="8"/>
        <end position="17"/>
    </location>
</feature>
<dbReference type="InterPro" id="IPR000742">
    <property type="entry name" value="EGF"/>
</dbReference>
<evidence type="ECO:0000256" key="3">
    <source>
        <dbReference type="ARBA" id="ARBA00022737"/>
    </source>
</evidence>
<feature type="disulfide bond" evidence="5">
    <location>
        <begin position="106"/>
        <end position="115"/>
    </location>
</feature>
<keyword evidence="8" id="KW-1185">Reference proteome</keyword>
<dbReference type="AlphaFoldDB" id="A0AAD1S2D4"/>
<dbReference type="InterPro" id="IPR013111">
    <property type="entry name" value="EGF_extracell"/>
</dbReference>
<feature type="domain" description="EGF-like" evidence="6">
    <location>
        <begin position="50"/>
        <end position="82"/>
    </location>
</feature>
<keyword evidence="3" id="KW-0677">Repeat</keyword>
<feature type="domain" description="EGF-like" evidence="6">
    <location>
        <begin position="1"/>
        <end position="18"/>
    </location>
</feature>
<dbReference type="GO" id="GO:0005102">
    <property type="term" value="F:signaling receptor binding"/>
    <property type="evidence" value="ECO:0007669"/>
    <property type="project" value="TreeGrafter"/>
</dbReference>
<dbReference type="FunFam" id="2.10.25.10:FF:000020">
    <property type="entry name" value="Latent-transforming growth factor beta-binding protein 1"/>
    <property type="match status" value="1"/>
</dbReference>
<dbReference type="PANTHER" id="PTHR14949">
    <property type="entry name" value="EGF-LIKE-DOMAIN, MULTIPLE 7, 8"/>
    <property type="match status" value="1"/>
</dbReference>
<dbReference type="EMBL" id="OW240915">
    <property type="protein sequence ID" value="CAH2286350.1"/>
    <property type="molecule type" value="Genomic_DNA"/>
</dbReference>
<feature type="disulfide bond" evidence="5">
    <location>
        <begin position="88"/>
        <end position="98"/>
    </location>
</feature>
<sequence length="217" mass="23316">MRHNMCQCPTGWAGPGCQTAVCELPCTNGGRCVAPDTCQCPSGYSGGQCLIPVCSPSCLNGGKCIDVNKCVCPSGWMGARCQIEPVRCEKKCENGGKCMGYNTCRCPLGFLGTQCETAVIDPCVPPCQHGATCQQFNKCACAEGTAGHRCEKLTCPIVTTKVSTSRAIRQGVRESYVERCGPLGVQLCTKYRINQVRVHVQVYVVGYKIQCPSRTKV</sequence>
<dbReference type="PROSITE" id="PS00022">
    <property type="entry name" value="EGF_1"/>
    <property type="match status" value="3"/>
</dbReference>
<dbReference type="Gene3D" id="2.10.25.10">
    <property type="entry name" value="Laminin"/>
    <property type="match status" value="4"/>
</dbReference>
<feature type="domain" description="EGF-like" evidence="6">
    <location>
        <begin position="84"/>
        <end position="116"/>
    </location>
</feature>